<feature type="transmembrane region" description="Helical" evidence="1">
    <location>
        <begin position="34"/>
        <end position="51"/>
    </location>
</feature>
<dbReference type="EMBL" id="MHKQ01000005">
    <property type="protein sequence ID" value="OGY94625.1"/>
    <property type="molecule type" value="Genomic_DNA"/>
</dbReference>
<evidence type="ECO:0000313" key="3">
    <source>
        <dbReference type="EMBL" id="OGY94625.1"/>
    </source>
</evidence>
<keyword evidence="1" id="KW-1133">Transmembrane helix</keyword>
<gene>
    <name evidence="3" type="ORF">A2406_02250</name>
</gene>
<protein>
    <recommendedName>
        <fullName evidence="5">CcmD family protein</fullName>
    </recommendedName>
</protein>
<feature type="chain" id="PRO_5009582204" description="CcmD family protein" evidence="2">
    <location>
        <begin position="19"/>
        <end position="71"/>
    </location>
</feature>
<reference evidence="3 4" key="1">
    <citation type="journal article" date="2016" name="Nat. Commun.">
        <title>Thousands of microbial genomes shed light on interconnected biogeochemical processes in an aquifer system.</title>
        <authorList>
            <person name="Anantharaman K."/>
            <person name="Brown C.T."/>
            <person name="Hug L.A."/>
            <person name="Sharon I."/>
            <person name="Castelle C.J."/>
            <person name="Probst A.J."/>
            <person name="Thomas B.C."/>
            <person name="Singh A."/>
            <person name="Wilkins M.J."/>
            <person name="Karaoz U."/>
            <person name="Brodie E.L."/>
            <person name="Williams K.H."/>
            <person name="Hubbard S.S."/>
            <person name="Banfield J.F."/>
        </authorList>
    </citation>
    <scope>NUCLEOTIDE SEQUENCE [LARGE SCALE GENOMIC DNA]</scope>
</reference>
<keyword evidence="1" id="KW-0812">Transmembrane</keyword>
<evidence type="ECO:0000256" key="1">
    <source>
        <dbReference type="SAM" id="Phobius"/>
    </source>
</evidence>
<dbReference type="AlphaFoldDB" id="A0A1G2BZN1"/>
<evidence type="ECO:0000313" key="4">
    <source>
        <dbReference type="Proteomes" id="UP000177626"/>
    </source>
</evidence>
<comment type="caution">
    <text evidence="3">The sequence shown here is derived from an EMBL/GenBank/DDBJ whole genome shotgun (WGS) entry which is preliminary data.</text>
</comment>
<keyword evidence="1" id="KW-0472">Membrane</keyword>
<proteinExistence type="predicted"/>
<organism evidence="3 4">
    <name type="scientific">Candidatus Komeilibacteria bacterium RIFOXYC1_FULL_37_11</name>
    <dbReference type="NCBI Taxonomy" id="1798555"/>
    <lineage>
        <taxon>Bacteria</taxon>
        <taxon>Candidatus Komeiliibacteriota</taxon>
    </lineage>
</organism>
<name>A0A1G2BZN1_9BACT</name>
<evidence type="ECO:0008006" key="5">
    <source>
        <dbReference type="Google" id="ProtNLM"/>
    </source>
</evidence>
<feature type="signal peptide" evidence="2">
    <location>
        <begin position="1"/>
        <end position="18"/>
    </location>
</feature>
<evidence type="ECO:0000256" key="2">
    <source>
        <dbReference type="SAM" id="SignalP"/>
    </source>
</evidence>
<dbReference type="Proteomes" id="UP000177626">
    <property type="component" value="Unassembled WGS sequence"/>
</dbReference>
<keyword evidence="2" id="KW-0732">Signal</keyword>
<sequence length="71" mass="7919">MKQALIFSLLLLASTAQAQEVSTAPVPPFWQDKTFLMLAGGAVFLIIVLVIKKVLEKRAMKAYENNIQENQ</sequence>
<accession>A0A1G2BZN1</accession>